<keyword evidence="1" id="KW-0596">Phosphopantetheine</keyword>
<dbReference type="Pfam" id="PF00550">
    <property type="entry name" value="PP-binding"/>
    <property type="match status" value="1"/>
</dbReference>
<evidence type="ECO:0000313" key="6">
    <source>
        <dbReference type="EMBL" id="MBL1102988.1"/>
    </source>
</evidence>
<dbReference type="PROSITE" id="PS50075">
    <property type="entry name" value="CARRIER"/>
    <property type="match status" value="1"/>
</dbReference>
<feature type="domain" description="Carrier" evidence="5">
    <location>
        <begin position="44"/>
        <end position="113"/>
    </location>
</feature>
<comment type="caution">
    <text evidence="6">The sequence shown here is derived from an EMBL/GenBank/DDBJ whole genome shotgun (WGS) entry which is preliminary data.</text>
</comment>
<evidence type="ECO:0000256" key="4">
    <source>
        <dbReference type="ARBA" id="ARBA00023268"/>
    </source>
</evidence>
<accession>A0ABS1NSJ6</accession>
<dbReference type="InterPro" id="IPR036736">
    <property type="entry name" value="ACP-like_sf"/>
</dbReference>
<gene>
    <name evidence="6" type="ORF">JK363_41785</name>
</gene>
<evidence type="ECO:0000256" key="2">
    <source>
        <dbReference type="ARBA" id="ARBA00022553"/>
    </source>
</evidence>
<dbReference type="SUPFAM" id="SSF47336">
    <property type="entry name" value="ACP-like"/>
    <property type="match status" value="1"/>
</dbReference>
<evidence type="ECO:0000256" key="3">
    <source>
        <dbReference type="ARBA" id="ARBA00022679"/>
    </source>
</evidence>
<dbReference type="Proteomes" id="UP000634229">
    <property type="component" value="Unassembled WGS sequence"/>
</dbReference>
<dbReference type="PROSITE" id="PS00012">
    <property type="entry name" value="PHOSPHOPANTETHEINE"/>
    <property type="match status" value="1"/>
</dbReference>
<evidence type="ECO:0000313" key="7">
    <source>
        <dbReference type="Proteomes" id="UP000634229"/>
    </source>
</evidence>
<dbReference type="Gene3D" id="1.10.1200.10">
    <property type="entry name" value="ACP-like"/>
    <property type="match status" value="1"/>
</dbReference>
<dbReference type="InterPro" id="IPR020806">
    <property type="entry name" value="PKS_PP-bd"/>
</dbReference>
<dbReference type="PANTHER" id="PTHR43775">
    <property type="entry name" value="FATTY ACID SYNTHASE"/>
    <property type="match status" value="1"/>
</dbReference>
<evidence type="ECO:0000259" key="5">
    <source>
        <dbReference type="PROSITE" id="PS50075"/>
    </source>
</evidence>
<evidence type="ECO:0000256" key="1">
    <source>
        <dbReference type="ARBA" id="ARBA00022450"/>
    </source>
</evidence>
<dbReference type="SMART" id="SM01294">
    <property type="entry name" value="PKS_PP_betabranch"/>
    <property type="match status" value="1"/>
</dbReference>
<keyword evidence="7" id="KW-1185">Reference proteome</keyword>
<feature type="non-terminal residue" evidence="6">
    <location>
        <position position="113"/>
    </location>
</feature>
<name>A0ABS1NSJ6_9ACTN</name>
<dbReference type="EMBL" id="JAERRF010000229">
    <property type="protein sequence ID" value="MBL1102988.1"/>
    <property type="molecule type" value="Genomic_DNA"/>
</dbReference>
<keyword evidence="4" id="KW-0511">Multifunctional enzyme</keyword>
<dbReference type="InterPro" id="IPR009081">
    <property type="entry name" value="PP-bd_ACP"/>
</dbReference>
<dbReference type="PANTHER" id="PTHR43775:SF51">
    <property type="entry name" value="INACTIVE PHENOLPHTHIOCEROL SYNTHESIS POLYKETIDE SYNTHASE TYPE I PKS1-RELATED"/>
    <property type="match status" value="1"/>
</dbReference>
<sequence length="113" mass="11497">DVPGVLRGLVGGGRRRRLAAGGGEVSGSGLVGRLAGLDVAGRLSVVLEVVRGAVAVVLGFGGAGEVRAEAAFKELGFDSLTAVELRNRLSVATGLRLPATMVFDYPTPRVLAE</sequence>
<keyword evidence="2" id="KW-0597">Phosphoprotein</keyword>
<reference evidence="6 7" key="1">
    <citation type="submission" date="2021-01" db="EMBL/GenBank/DDBJ databases">
        <title>WGS of actinomycetes isolated from Thailand.</title>
        <authorList>
            <person name="Thawai C."/>
        </authorList>
    </citation>
    <scope>NUCLEOTIDE SEQUENCE [LARGE SCALE GENOMIC DNA]</scope>
    <source>
        <strain evidence="6 7">CA1R205</strain>
    </source>
</reference>
<keyword evidence="3" id="KW-0808">Transferase</keyword>
<protein>
    <submittedName>
        <fullName evidence="6">Acyl carrier protein</fullName>
    </submittedName>
</protein>
<feature type="non-terminal residue" evidence="6">
    <location>
        <position position="1"/>
    </location>
</feature>
<organism evidence="6 7">
    <name type="scientific">Streptomyces coffeae</name>
    <dbReference type="NCBI Taxonomy" id="621382"/>
    <lineage>
        <taxon>Bacteria</taxon>
        <taxon>Bacillati</taxon>
        <taxon>Actinomycetota</taxon>
        <taxon>Actinomycetes</taxon>
        <taxon>Kitasatosporales</taxon>
        <taxon>Streptomycetaceae</taxon>
        <taxon>Streptomyces</taxon>
    </lineage>
</organism>
<dbReference type="InterPro" id="IPR050091">
    <property type="entry name" value="PKS_NRPS_Biosynth_Enz"/>
</dbReference>
<dbReference type="SMART" id="SM00823">
    <property type="entry name" value="PKS_PP"/>
    <property type="match status" value="1"/>
</dbReference>
<proteinExistence type="predicted"/>
<dbReference type="InterPro" id="IPR006162">
    <property type="entry name" value="Ppantetheine_attach_site"/>
</dbReference>